<gene>
    <name evidence="1" type="primary">orf181</name>
</gene>
<protein>
    <submittedName>
        <fullName evidence="1">DNA-directed RNA polymerase</fullName>
    </submittedName>
</protein>
<dbReference type="InterPro" id="IPR043502">
    <property type="entry name" value="DNA/RNA_pol_sf"/>
</dbReference>
<sequence length="181" mass="20663">MGLSKFIEDKYSELNGYVSNTVLISIGLKLLNFLEEVGLIHSELYILDKVHKNLIYVANEKILDVIGKSFGLLSISYKIPMIVPHKLYGRAGKKDILGGYFLNDKEFIAPIIIKNSELREQSYIDDNNIIFDTVNNLSSVGYKINIPVLEFILEKGLEYDLFIAPNFQHPLEINKKIIKKN</sequence>
<dbReference type="GO" id="GO:0000428">
    <property type="term" value="C:DNA-directed RNA polymerase complex"/>
    <property type="evidence" value="ECO:0007669"/>
    <property type="project" value="UniProtKB-KW"/>
</dbReference>
<dbReference type="AlphaFoldDB" id="A0A4D6SU38"/>
<dbReference type="GeneID" id="40499458"/>
<geneLocation type="mitochondrion" evidence="1"/>
<keyword evidence="1" id="KW-0240">DNA-directed RNA polymerase</keyword>
<dbReference type="SUPFAM" id="SSF56672">
    <property type="entry name" value="DNA/RNA polymerases"/>
    <property type="match status" value="1"/>
</dbReference>
<keyword evidence="1" id="KW-0496">Mitochondrion</keyword>
<dbReference type="EMBL" id="MH745717">
    <property type="protein sequence ID" value="QCG69991.1"/>
    <property type="molecule type" value="Genomic_DNA"/>
</dbReference>
<keyword evidence="1" id="KW-0804">Transcription</keyword>
<evidence type="ECO:0000313" key="1">
    <source>
        <dbReference type="EMBL" id="QCG69991.1"/>
    </source>
</evidence>
<reference evidence="1" key="1">
    <citation type="journal article" name="Sci. Rep.">
        <title>The complete mitochondrial genome of medicinal fungus Taiwanofungus camphoratus reveals gene rearrangements and intron dynamics of Polyporales.</title>
        <authorList>
            <person name="Wang X."/>
            <person name="Jia L."/>
            <person name="Wang M."/>
            <person name="Yang H."/>
            <person name="Chen M."/>
            <person name="Li X."/>
            <person name="Liu H."/>
            <person name="Li Q."/>
            <person name="Liu N."/>
        </authorList>
    </citation>
    <scope>NUCLEOTIDE SEQUENCE</scope>
</reference>
<accession>A0A4D6SU38</accession>
<name>A0A4D6SU38_TAICA</name>
<proteinExistence type="predicted"/>
<organism evidence="1">
    <name type="scientific">Taiwanofungus camphoratus</name>
    <name type="common">Poroid brown-rot fungus</name>
    <name type="synonym">Antrodia camphorata</name>
    <dbReference type="NCBI Taxonomy" id="2696576"/>
    <lineage>
        <taxon>Eukaryota</taxon>
        <taxon>Fungi</taxon>
        <taxon>Dikarya</taxon>
        <taxon>Basidiomycota</taxon>
        <taxon>Agaricomycotina</taxon>
        <taxon>Agaricomycetes</taxon>
        <taxon>Polyporales</taxon>
        <taxon>Taiwanofungaceae</taxon>
        <taxon>Taiwanofungus</taxon>
    </lineage>
</organism>
<dbReference type="RefSeq" id="YP_009652953.1">
    <property type="nucleotide sequence ID" value="NC_042771.1"/>
</dbReference>